<protein>
    <submittedName>
        <fullName evidence="1">Uncharacterized protein</fullName>
    </submittedName>
</protein>
<evidence type="ECO:0000313" key="2">
    <source>
        <dbReference type="Proteomes" id="UP000593571"/>
    </source>
</evidence>
<sequence>MLCEESWACWNVSSWESASPFIFICFPHTHRLKDTEMLKRPLSPIHCHRRESTTLSSCMKNKLSLSFLSSCPLPSHRYPQIPTAMRIRAVLLPATPTQQGTLLPLIDQSLLSSLINASRSPPANFWPHLRITWNTSLKQ</sequence>
<reference evidence="1 2" key="1">
    <citation type="journal article" date="2020" name="Nature">
        <title>Six reference-quality genomes reveal evolution of bat adaptations.</title>
        <authorList>
            <person name="Jebb D."/>
            <person name="Huang Z."/>
            <person name="Pippel M."/>
            <person name="Hughes G.M."/>
            <person name="Lavrichenko K."/>
            <person name="Devanna P."/>
            <person name="Winkler S."/>
            <person name="Jermiin L.S."/>
            <person name="Skirmuntt E.C."/>
            <person name="Katzourakis A."/>
            <person name="Burkitt-Gray L."/>
            <person name="Ray D.A."/>
            <person name="Sullivan K.A.M."/>
            <person name="Roscito J.G."/>
            <person name="Kirilenko B.M."/>
            <person name="Davalos L.M."/>
            <person name="Corthals A.P."/>
            <person name="Power M.L."/>
            <person name="Jones G."/>
            <person name="Ransome R.D."/>
            <person name="Dechmann D.K.N."/>
            <person name="Locatelli A.G."/>
            <person name="Puechmaille S.J."/>
            <person name="Fedrigo O."/>
            <person name="Jarvis E.D."/>
            <person name="Hiller M."/>
            <person name="Vernes S.C."/>
            <person name="Myers E.W."/>
            <person name="Teeling E.C."/>
        </authorList>
    </citation>
    <scope>NUCLEOTIDE SEQUENCE [LARGE SCALE GENOMIC DNA]</scope>
    <source>
        <strain evidence="1">MRouAeg1</strain>
        <tissue evidence="1">Muscle</tissue>
    </source>
</reference>
<accession>A0A7J8CI83</accession>
<dbReference type="Proteomes" id="UP000593571">
    <property type="component" value="Unassembled WGS sequence"/>
</dbReference>
<dbReference type="AlphaFoldDB" id="A0A7J8CI83"/>
<dbReference type="EMBL" id="JACASE010000014">
    <property type="protein sequence ID" value="KAF6410548.1"/>
    <property type="molecule type" value="Genomic_DNA"/>
</dbReference>
<organism evidence="1 2">
    <name type="scientific">Rousettus aegyptiacus</name>
    <name type="common">Egyptian fruit bat</name>
    <name type="synonym">Pteropus aegyptiacus</name>
    <dbReference type="NCBI Taxonomy" id="9407"/>
    <lineage>
        <taxon>Eukaryota</taxon>
        <taxon>Metazoa</taxon>
        <taxon>Chordata</taxon>
        <taxon>Craniata</taxon>
        <taxon>Vertebrata</taxon>
        <taxon>Euteleostomi</taxon>
        <taxon>Mammalia</taxon>
        <taxon>Eutheria</taxon>
        <taxon>Laurasiatheria</taxon>
        <taxon>Chiroptera</taxon>
        <taxon>Yinpterochiroptera</taxon>
        <taxon>Pteropodoidea</taxon>
        <taxon>Pteropodidae</taxon>
        <taxon>Rousettinae</taxon>
        <taxon>Rousettus</taxon>
    </lineage>
</organism>
<keyword evidence="2" id="KW-1185">Reference proteome</keyword>
<gene>
    <name evidence="1" type="ORF">HJG63_009069</name>
</gene>
<proteinExistence type="predicted"/>
<comment type="caution">
    <text evidence="1">The sequence shown here is derived from an EMBL/GenBank/DDBJ whole genome shotgun (WGS) entry which is preliminary data.</text>
</comment>
<evidence type="ECO:0000313" key="1">
    <source>
        <dbReference type="EMBL" id="KAF6410548.1"/>
    </source>
</evidence>
<name>A0A7J8CI83_ROUAE</name>